<dbReference type="HOGENOM" id="CLU_2270594_0_0_1"/>
<name>W1PA57_AMBTC</name>
<dbReference type="Proteomes" id="UP000017836">
    <property type="component" value="Unassembled WGS sequence"/>
</dbReference>
<keyword evidence="4" id="KW-1185">Reference proteome</keyword>
<proteinExistence type="predicted"/>
<gene>
    <name evidence="3" type="ORF">AMTR_s00075p00082070</name>
</gene>
<organism evidence="3 4">
    <name type="scientific">Amborella trichopoda</name>
    <dbReference type="NCBI Taxonomy" id="13333"/>
    <lineage>
        <taxon>Eukaryota</taxon>
        <taxon>Viridiplantae</taxon>
        <taxon>Streptophyta</taxon>
        <taxon>Embryophyta</taxon>
        <taxon>Tracheophyta</taxon>
        <taxon>Spermatophyta</taxon>
        <taxon>Magnoliopsida</taxon>
        <taxon>Amborellales</taxon>
        <taxon>Amborellaceae</taxon>
        <taxon>Amborella</taxon>
    </lineage>
</organism>
<keyword evidence="2" id="KW-0472">Membrane</keyword>
<evidence type="ECO:0000256" key="2">
    <source>
        <dbReference type="SAM" id="Phobius"/>
    </source>
</evidence>
<evidence type="ECO:0000313" key="4">
    <source>
        <dbReference type="Proteomes" id="UP000017836"/>
    </source>
</evidence>
<accession>W1PA57</accession>
<feature type="non-terminal residue" evidence="3">
    <location>
        <position position="1"/>
    </location>
</feature>
<dbReference type="AlphaFoldDB" id="W1PA57"/>
<sequence length="103" mass="11278">KSKLKRLKKRQNLDKKANLIYSSFELIFVLIVIATPPAIGTPPSPSLGSPSVASEFDDDDDDIIIRVIPVLNLSLFSESASSSFSHNRPLASRLRSSCGHRAQ</sequence>
<dbReference type="EMBL" id="KI394195">
    <property type="protein sequence ID" value="ERN04579.1"/>
    <property type="molecule type" value="Genomic_DNA"/>
</dbReference>
<keyword evidence="2" id="KW-1133">Transmembrane helix</keyword>
<protein>
    <submittedName>
        <fullName evidence="3">Uncharacterized protein</fullName>
    </submittedName>
</protein>
<evidence type="ECO:0000256" key="1">
    <source>
        <dbReference type="SAM" id="MobiDB-lite"/>
    </source>
</evidence>
<keyword evidence="2" id="KW-0812">Transmembrane</keyword>
<feature type="transmembrane region" description="Helical" evidence="2">
    <location>
        <begin position="20"/>
        <end position="39"/>
    </location>
</feature>
<evidence type="ECO:0000313" key="3">
    <source>
        <dbReference type="EMBL" id="ERN04579.1"/>
    </source>
</evidence>
<feature type="region of interest" description="Disordered" evidence="1">
    <location>
        <begin position="80"/>
        <end position="103"/>
    </location>
</feature>
<dbReference type="Gramene" id="ERN04579">
    <property type="protein sequence ID" value="ERN04579"/>
    <property type="gene ID" value="AMTR_s00075p00082070"/>
</dbReference>
<reference evidence="4" key="1">
    <citation type="journal article" date="2013" name="Science">
        <title>The Amborella genome and the evolution of flowering plants.</title>
        <authorList>
            <consortium name="Amborella Genome Project"/>
        </authorList>
    </citation>
    <scope>NUCLEOTIDE SEQUENCE [LARGE SCALE GENOMIC DNA]</scope>
</reference>